<dbReference type="CDD" id="cd07185">
    <property type="entry name" value="OmpA_C-like"/>
    <property type="match status" value="1"/>
</dbReference>
<evidence type="ECO:0000256" key="3">
    <source>
        <dbReference type="PROSITE-ProRule" id="PRU00473"/>
    </source>
</evidence>
<dbReference type="InterPro" id="IPR050330">
    <property type="entry name" value="Bact_OuterMem_StrucFunc"/>
</dbReference>
<feature type="transmembrane region" description="Helical" evidence="4">
    <location>
        <begin position="323"/>
        <end position="342"/>
    </location>
</feature>
<dbReference type="PANTHER" id="PTHR30329:SF20">
    <property type="entry name" value="EXPORTED PROTEIN"/>
    <property type="match status" value="1"/>
</dbReference>
<accession>A0AAE9VS94</accession>
<feature type="domain" description="OmpA-like" evidence="5">
    <location>
        <begin position="429"/>
        <end position="547"/>
    </location>
</feature>
<feature type="transmembrane region" description="Helical" evidence="4">
    <location>
        <begin position="287"/>
        <end position="308"/>
    </location>
</feature>
<protein>
    <submittedName>
        <fullName evidence="6">OmpA family protein</fullName>
    </submittedName>
</protein>
<dbReference type="AlphaFoldDB" id="A0AAE9VS94"/>
<dbReference type="InterPro" id="IPR006665">
    <property type="entry name" value="OmpA-like"/>
</dbReference>
<keyword evidence="7" id="KW-1185">Reference proteome</keyword>
<dbReference type="PROSITE" id="PS51123">
    <property type="entry name" value="OMPA_2"/>
    <property type="match status" value="1"/>
</dbReference>
<dbReference type="RefSeq" id="WP_269817782.1">
    <property type="nucleotide sequence ID" value="NZ_CP114976.1"/>
</dbReference>
<dbReference type="InterPro" id="IPR036737">
    <property type="entry name" value="OmpA-like_sf"/>
</dbReference>
<proteinExistence type="predicted"/>
<evidence type="ECO:0000256" key="4">
    <source>
        <dbReference type="SAM" id="Phobius"/>
    </source>
</evidence>
<dbReference type="PRINTS" id="PR01021">
    <property type="entry name" value="OMPADOMAIN"/>
</dbReference>
<dbReference type="InterPro" id="IPR006664">
    <property type="entry name" value="OMP_bac"/>
</dbReference>
<dbReference type="Pfam" id="PF00691">
    <property type="entry name" value="OmpA"/>
    <property type="match status" value="1"/>
</dbReference>
<name>A0AAE9VS94_9GAMM</name>
<keyword evidence="2 3" id="KW-0472">Membrane</keyword>
<feature type="transmembrane region" description="Helical" evidence="4">
    <location>
        <begin position="33"/>
        <end position="51"/>
    </location>
</feature>
<dbReference type="PANTHER" id="PTHR30329">
    <property type="entry name" value="STATOR ELEMENT OF FLAGELLAR MOTOR COMPLEX"/>
    <property type="match status" value="1"/>
</dbReference>
<comment type="subcellular location">
    <subcellularLocation>
        <location evidence="1">Cell outer membrane</location>
    </subcellularLocation>
</comment>
<gene>
    <name evidence="6" type="ORF">O6P33_10790</name>
</gene>
<evidence type="ECO:0000313" key="6">
    <source>
        <dbReference type="EMBL" id="WBE24839.1"/>
    </source>
</evidence>
<sequence>MHIWIKQTLVSCALGLALWLLWGFWLLGLGLSVLLSVLLIALAAVLSSANYQLYQQRQKAQPVFDEQLLPAQGFQGTLVLVCGLEQPLADSYRELQAGWYLSVADNESFLQTVHWLAEQRPELLSRVAIMLPVLPEQLTDQDALLESVFAWRRAIAQASRYMAYQPEMWCVLYLNPLHSAQPAVAQSKAPLWFSAKTGQAIQVAEGHTSLGTLDGWLDRHAHETYPLPLMVNLEHALQWLQHTYLPLWQLPQAGTSSLSLQAVAVHFAPVLALPNNLWQAYLAQRTGLVSTVHVTAAAVLPFPAILLSRKVSRLSLTVMEKTAAQFAGIVAVFLLLAMLASFNHNQRLIQHAQNDLVLFRGLSGEPVEPKLAAQKQLRASVQQLTRWEREGIPTAYSVALYQGGRLLPPLQSALSEWAPPPAPAPIIQRVDNAVTLDSLALFDVGQFSLKPQANKVLVSALLDVKAKPGWLIVISGHTDSTGSPQANQRLSQQRAESVRDWMLATSDLSANCFAVQGFGDTRPVADNNSEEGRGKNRRVEIRLLPQADACQEVNIKSTSSFTKDDVLSLQMEK</sequence>
<dbReference type="Proteomes" id="UP001212189">
    <property type="component" value="Chromosome"/>
</dbReference>
<keyword evidence="4" id="KW-0812">Transmembrane</keyword>
<evidence type="ECO:0000256" key="2">
    <source>
        <dbReference type="ARBA" id="ARBA00023136"/>
    </source>
</evidence>
<feature type="transmembrane region" description="Helical" evidence="4">
    <location>
        <begin position="7"/>
        <end position="27"/>
    </location>
</feature>
<keyword evidence="4" id="KW-1133">Transmembrane helix</keyword>
<evidence type="ECO:0000313" key="7">
    <source>
        <dbReference type="Proteomes" id="UP001212189"/>
    </source>
</evidence>
<organism evidence="6 7">
    <name type="scientific">Denitrificimonas caeni</name>
    <dbReference type="NCBI Taxonomy" id="521720"/>
    <lineage>
        <taxon>Bacteria</taxon>
        <taxon>Pseudomonadati</taxon>
        <taxon>Pseudomonadota</taxon>
        <taxon>Gammaproteobacteria</taxon>
        <taxon>Pseudomonadales</taxon>
        <taxon>Pseudomonadaceae</taxon>
        <taxon>Denitrificimonas</taxon>
    </lineage>
</organism>
<dbReference type="EMBL" id="CP114976">
    <property type="protein sequence ID" value="WBE24839.1"/>
    <property type="molecule type" value="Genomic_DNA"/>
</dbReference>
<reference evidence="6 7" key="1">
    <citation type="submission" date="2022-12" db="EMBL/GenBank/DDBJ databases">
        <title>Coexistence and Characterization of a Novel Tigecycline Resistance gene tet(X) variant and blaNDM-1 in a Pseudomonas caeni Isolate of Chicken Origin.</title>
        <authorList>
            <person name="Lu X."/>
            <person name="Zhang L."/>
            <person name="Li R."/>
            <person name="Wang Z."/>
        </authorList>
    </citation>
    <scope>NUCLEOTIDE SEQUENCE [LARGE SCALE GENOMIC DNA]</scope>
    <source>
        <strain evidence="6 7">CE14</strain>
    </source>
</reference>
<evidence type="ECO:0000259" key="5">
    <source>
        <dbReference type="PROSITE" id="PS51123"/>
    </source>
</evidence>
<dbReference type="Gene3D" id="3.30.1330.60">
    <property type="entry name" value="OmpA-like domain"/>
    <property type="match status" value="1"/>
</dbReference>
<dbReference type="KEGG" id="dce:O6P33_10790"/>
<dbReference type="SUPFAM" id="SSF103088">
    <property type="entry name" value="OmpA-like"/>
    <property type="match status" value="1"/>
</dbReference>
<evidence type="ECO:0000256" key="1">
    <source>
        <dbReference type="ARBA" id="ARBA00004442"/>
    </source>
</evidence>
<dbReference type="GO" id="GO:0009279">
    <property type="term" value="C:cell outer membrane"/>
    <property type="evidence" value="ECO:0007669"/>
    <property type="project" value="UniProtKB-SubCell"/>
</dbReference>